<protein>
    <recommendedName>
        <fullName evidence="4">Family with sequence similarity 98 member A</fullName>
    </recommendedName>
</protein>
<dbReference type="PANTHER" id="PTHR31353:SF10">
    <property type="entry name" value="PROTEIN FAM98C"/>
    <property type="match status" value="1"/>
</dbReference>
<organism evidence="2 3">
    <name type="scientific">Pleurodeles waltl</name>
    <name type="common">Iberian ribbed newt</name>
    <dbReference type="NCBI Taxonomy" id="8319"/>
    <lineage>
        <taxon>Eukaryota</taxon>
        <taxon>Metazoa</taxon>
        <taxon>Chordata</taxon>
        <taxon>Craniata</taxon>
        <taxon>Vertebrata</taxon>
        <taxon>Euteleostomi</taxon>
        <taxon>Amphibia</taxon>
        <taxon>Batrachia</taxon>
        <taxon>Caudata</taxon>
        <taxon>Salamandroidea</taxon>
        <taxon>Salamandridae</taxon>
        <taxon>Pleurodelinae</taxon>
        <taxon>Pleurodeles</taxon>
    </lineage>
</organism>
<sequence>MSLTCSAMECDTLLQGTLKALGYNGPLLDVKELQAAVTIGAACHDFACLCVWLVSEMKAVCLLEEDVSPTNGPEDADTFQLEMSGVLSELCCPYPTLTTGSVTSRLTTMENCCLLLTFLCSELQAARLLNSRQNTRPKQSEEKNDVVHKELQLIRQALGMPPAPNTPELQQLSEVEAKISEVLPIEPQSPVLKPLLKTQLEPRQWEELERISWTLRNEYECRMRMLVTRIDVTVTSFHWSERAKQGKEATMEKLFSPFRQLMHTKSQVSLSHLLAAREDMSRIVKTSSGSSRVNTSSSVNKVIMGGVPDRGGRPGEIEPPMPLWEKRREGGGHGGGRQKHWGKHKRASAVCRHPFTGVAAGVFSLSIEKNVILEAPFTAPSPSFHLNNGTSIVYVNNALTAFHQEVALLFTFFVY</sequence>
<evidence type="ECO:0000313" key="3">
    <source>
        <dbReference type="Proteomes" id="UP001066276"/>
    </source>
</evidence>
<gene>
    <name evidence="2" type="ORF">NDU88_004940</name>
</gene>
<dbReference type="InterPro" id="IPR018797">
    <property type="entry name" value="FAM98"/>
</dbReference>
<proteinExistence type="inferred from homology"/>
<dbReference type="Proteomes" id="UP001066276">
    <property type="component" value="Chromosome 9"/>
</dbReference>
<dbReference type="Pfam" id="PF10239">
    <property type="entry name" value="DUF2465"/>
    <property type="match status" value="1"/>
</dbReference>
<dbReference type="GO" id="GO:0072669">
    <property type="term" value="C:tRNA-splicing ligase complex"/>
    <property type="evidence" value="ECO:0007669"/>
    <property type="project" value="TreeGrafter"/>
</dbReference>
<evidence type="ECO:0008006" key="4">
    <source>
        <dbReference type="Google" id="ProtNLM"/>
    </source>
</evidence>
<dbReference type="PANTHER" id="PTHR31353">
    <property type="entry name" value="FAM98"/>
    <property type="match status" value="1"/>
</dbReference>
<name>A0AAV7MUV6_PLEWA</name>
<comment type="caution">
    <text evidence="2">The sequence shown here is derived from an EMBL/GenBank/DDBJ whole genome shotgun (WGS) entry which is preliminary data.</text>
</comment>
<dbReference type="AlphaFoldDB" id="A0AAV7MUV6"/>
<dbReference type="EMBL" id="JANPWB010000013">
    <property type="protein sequence ID" value="KAJ1107550.1"/>
    <property type="molecule type" value="Genomic_DNA"/>
</dbReference>
<accession>A0AAV7MUV6</accession>
<evidence type="ECO:0000256" key="1">
    <source>
        <dbReference type="ARBA" id="ARBA00007218"/>
    </source>
</evidence>
<reference evidence="2" key="1">
    <citation type="journal article" date="2022" name="bioRxiv">
        <title>Sequencing and chromosome-scale assembly of the giantPleurodeles waltlgenome.</title>
        <authorList>
            <person name="Brown T."/>
            <person name="Elewa A."/>
            <person name="Iarovenko S."/>
            <person name="Subramanian E."/>
            <person name="Araus A.J."/>
            <person name="Petzold A."/>
            <person name="Susuki M."/>
            <person name="Suzuki K.-i.T."/>
            <person name="Hayashi T."/>
            <person name="Toyoda A."/>
            <person name="Oliveira C."/>
            <person name="Osipova E."/>
            <person name="Leigh N.D."/>
            <person name="Simon A."/>
            <person name="Yun M.H."/>
        </authorList>
    </citation>
    <scope>NUCLEOTIDE SEQUENCE</scope>
    <source>
        <strain evidence="2">20211129_DDA</strain>
        <tissue evidence="2">Liver</tissue>
    </source>
</reference>
<keyword evidence="3" id="KW-1185">Reference proteome</keyword>
<evidence type="ECO:0000313" key="2">
    <source>
        <dbReference type="EMBL" id="KAJ1107550.1"/>
    </source>
</evidence>
<comment type="similarity">
    <text evidence="1">Belongs to the FAM98 family.</text>
</comment>